<keyword evidence="2" id="KW-0665">Pyrimidine biosynthesis</keyword>
<evidence type="ECO:0008006" key="5">
    <source>
        <dbReference type="Google" id="ProtNLM"/>
    </source>
</evidence>
<dbReference type="InterPro" id="IPR029057">
    <property type="entry name" value="PRTase-like"/>
</dbReference>
<dbReference type="GO" id="GO:0006222">
    <property type="term" value="P:UMP biosynthetic process"/>
    <property type="evidence" value="ECO:0007669"/>
    <property type="project" value="TreeGrafter"/>
</dbReference>
<dbReference type="Gene3D" id="3.40.50.2020">
    <property type="match status" value="1"/>
</dbReference>
<dbReference type="SUPFAM" id="SSF53271">
    <property type="entry name" value="PRTase-like"/>
    <property type="match status" value="1"/>
</dbReference>
<accession>A0A1F5RJU0</accession>
<dbReference type="InterPro" id="IPR000836">
    <property type="entry name" value="PRTase_dom"/>
</dbReference>
<organism evidence="3 4">
    <name type="scientific">Candidatus Falkowbacteria bacterium RIFCSPHIGHO2_02_FULL_45_15</name>
    <dbReference type="NCBI Taxonomy" id="1797987"/>
    <lineage>
        <taxon>Bacteria</taxon>
        <taxon>Candidatus Falkowiibacteriota</taxon>
    </lineage>
</organism>
<dbReference type="AlphaFoldDB" id="A0A1F5RJU0"/>
<protein>
    <recommendedName>
        <fullName evidence="5">Phosphoribosyltransferase domain-containing protein</fullName>
    </recommendedName>
</protein>
<evidence type="ECO:0000313" key="3">
    <source>
        <dbReference type="EMBL" id="OGF14698.1"/>
    </source>
</evidence>
<dbReference type="Proteomes" id="UP000177691">
    <property type="component" value="Unassembled WGS sequence"/>
</dbReference>
<evidence type="ECO:0000256" key="1">
    <source>
        <dbReference type="ARBA" id="ARBA00004725"/>
    </source>
</evidence>
<comment type="caution">
    <text evidence="3">The sequence shown here is derived from an EMBL/GenBank/DDBJ whole genome shotgun (WGS) entry which is preliminary data.</text>
</comment>
<dbReference type="GO" id="GO:0019856">
    <property type="term" value="P:pyrimidine nucleobase biosynthetic process"/>
    <property type="evidence" value="ECO:0007669"/>
    <property type="project" value="TreeGrafter"/>
</dbReference>
<dbReference type="PANTHER" id="PTHR19278">
    <property type="entry name" value="OROTATE PHOSPHORIBOSYLTRANSFERASE"/>
    <property type="match status" value="1"/>
</dbReference>
<comment type="pathway">
    <text evidence="1">Pyrimidine metabolism; UMP biosynthesis via de novo pathway.</text>
</comment>
<dbReference type="CDD" id="cd06223">
    <property type="entry name" value="PRTases_typeI"/>
    <property type="match status" value="1"/>
</dbReference>
<evidence type="ECO:0000313" key="4">
    <source>
        <dbReference type="Proteomes" id="UP000177691"/>
    </source>
</evidence>
<proteinExistence type="predicted"/>
<evidence type="ECO:0000256" key="2">
    <source>
        <dbReference type="ARBA" id="ARBA00022975"/>
    </source>
</evidence>
<name>A0A1F5RJU0_9BACT</name>
<dbReference type="GO" id="GO:0004588">
    <property type="term" value="F:orotate phosphoribosyltransferase activity"/>
    <property type="evidence" value="ECO:0007669"/>
    <property type="project" value="TreeGrafter"/>
</dbReference>
<reference evidence="3 4" key="1">
    <citation type="journal article" date="2016" name="Nat. Commun.">
        <title>Thousands of microbial genomes shed light on interconnected biogeochemical processes in an aquifer system.</title>
        <authorList>
            <person name="Anantharaman K."/>
            <person name="Brown C.T."/>
            <person name="Hug L.A."/>
            <person name="Sharon I."/>
            <person name="Castelle C.J."/>
            <person name="Probst A.J."/>
            <person name="Thomas B.C."/>
            <person name="Singh A."/>
            <person name="Wilkins M.J."/>
            <person name="Karaoz U."/>
            <person name="Brodie E.L."/>
            <person name="Williams K.H."/>
            <person name="Hubbard S.S."/>
            <person name="Banfield J.F."/>
        </authorList>
    </citation>
    <scope>NUCLEOTIDE SEQUENCE [LARGE SCALE GENOMIC DNA]</scope>
</reference>
<sequence length="267" mass="30849">MNENLEKLFLDLYKHQFIQTLWNAEREKDKEGWILKSGLLVPWFFNMRPIGDAPLMFRAICKLMAEMILSHEINLMVGVEMAGVPLVGGICVEMLSLGGFTSRFAYTRPLPEKIRHPGDLARYVSNYGQKNLVEGRIRQGDRCAVVDDMATDLGSKIIARRLVLFEAEDRGVEAECDHIFYFLDRGANNRQRGLDFANESNQELKPAPLDVNFVVSFNEYLPCLRKVMTENEFQAIMEHQKDPDRFSQDKEWRQTLIETARIESRNV</sequence>
<gene>
    <name evidence="3" type="ORF">A3D54_03870</name>
</gene>
<dbReference type="EMBL" id="MFFU01000060">
    <property type="protein sequence ID" value="OGF14698.1"/>
    <property type="molecule type" value="Genomic_DNA"/>
</dbReference>
<dbReference type="PANTHER" id="PTHR19278:SF9">
    <property type="entry name" value="URIDINE 5'-MONOPHOSPHATE SYNTHASE"/>
    <property type="match status" value="1"/>
</dbReference>